<dbReference type="SUPFAM" id="SSF51735">
    <property type="entry name" value="NAD(P)-binding Rossmann-fold domains"/>
    <property type="match status" value="1"/>
</dbReference>
<comment type="caution">
    <text evidence="4">The sequence shown here is derived from an EMBL/GenBank/DDBJ whole genome shotgun (WGS) entry which is preliminary data.</text>
</comment>
<dbReference type="Pfam" id="PF00107">
    <property type="entry name" value="ADH_zinc_N"/>
    <property type="match status" value="1"/>
</dbReference>
<evidence type="ECO:0000256" key="2">
    <source>
        <dbReference type="ARBA" id="ARBA00023002"/>
    </source>
</evidence>
<dbReference type="PANTHER" id="PTHR48106">
    <property type="entry name" value="QUINONE OXIDOREDUCTASE PIG3-RELATED"/>
    <property type="match status" value="1"/>
</dbReference>
<dbReference type="PANTHER" id="PTHR48106:SF18">
    <property type="entry name" value="QUINONE OXIDOREDUCTASE PIG3"/>
    <property type="match status" value="1"/>
</dbReference>
<keyword evidence="5" id="KW-1185">Reference proteome</keyword>
<name>A0AAU9IQN2_9CILI</name>
<protein>
    <recommendedName>
        <fullName evidence="3">Enoyl reductase (ER) domain-containing protein</fullName>
    </recommendedName>
</protein>
<dbReference type="Gene3D" id="3.40.50.720">
    <property type="entry name" value="NAD(P)-binding Rossmann-like Domain"/>
    <property type="match status" value="1"/>
</dbReference>
<dbReference type="InterPro" id="IPR011032">
    <property type="entry name" value="GroES-like_sf"/>
</dbReference>
<keyword evidence="1" id="KW-0521">NADP</keyword>
<dbReference type="InterPro" id="IPR013149">
    <property type="entry name" value="ADH-like_C"/>
</dbReference>
<accession>A0AAU9IQN2</accession>
<evidence type="ECO:0000256" key="1">
    <source>
        <dbReference type="ARBA" id="ARBA00022857"/>
    </source>
</evidence>
<keyword evidence="2" id="KW-0560">Oxidoreductase</keyword>
<dbReference type="SMART" id="SM00829">
    <property type="entry name" value="PKS_ER"/>
    <property type="match status" value="1"/>
</dbReference>
<dbReference type="AlphaFoldDB" id="A0AAU9IQN2"/>
<dbReference type="SUPFAM" id="SSF50129">
    <property type="entry name" value="GroES-like"/>
    <property type="match status" value="1"/>
</dbReference>
<dbReference type="InterPro" id="IPR036291">
    <property type="entry name" value="NAD(P)-bd_dom_sf"/>
</dbReference>
<sequence>MATQATTAVVIHELGNLDSISVEQVLLPSLEENQVLIQIECAPINPIDLMLATGHHGIPPPPKILGFEGSGTVIRSGSHPYAQSLVGKRVAALSPLQGGFGALSEYLVTSAFTVVVLRDSVTFEQGASLLINPLTVAIMIERLKEGRQTSAVFNAAASSLAKMAIRWCQSLNISPICLVKRQEQVDLLASLGVQHVFNTSKDGWKDEAKAVTSQLGTKIGFDCISGTETQDMINLLLDGGTVHVYGSLSGQEPQISSFSLISGDKSIRGLTWGTWFFRLPADKKSEVENEVQDLIGSILKTDFHAEITLDGVKDAIKQYSTKKTDSKFLVRVRKTQ</sequence>
<gene>
    <name evidence="4" type="ORF">BSTOLATCC_MIC14287</name>
</gene>
<evidence type="ECO:0000313" key="4">
    <source>
        <dbReference type="EMBL" id="CAG9315532.1"/>
    </source>
</evidence>
<proteinExistence type="predicted"/>
<dbReference type="Proteomes" id="UP001162131">
    <property type="component" value="Unassembled WGS sequence"/>
</dbReference>
<feature type="domain" description="Enoyl reductase (ER)" evidence="3">
    <location>
        <begin position="15"/>
        <end position="330"/>
    </location>
</feature>
<dbReference type="Gene3D" id="3.90.180.10">
    <property type="entry name" value="Medium-chain alcohol dehydrogenases, catalytic domain"/>
    <property type="match status" value="1"/>
</dbReference>
<dbReference type="GO" id="GO:0070402">
    <property type="term" value="F:NADPH binding"/>
    <property type="evidence" value="ECO:0007669"/>
    <property type="project" value="TreeGrafter"/>
</dbReference>
<organism evidence="4 5">
    <name type="scientific">Blepharisma stoltei</name>
    <dbReference type="NCBI Taxonomy" id="1481888"/>
    <lineage>
        <taxon>Eukaryota</taxon>
        <taxon>Sar</taxon>
        <taxon>Alveolata</taxon>
        <taxon>Ciliophora</taxon>
        <taxon>Postciliodesmatophora</taxon>
        <taxon>Heterotrichea</taxon>
        <taxon>Heterotrichida</taxon>
        <taxon>Blepharismidae</taxon>
        <taxon>Blepharisma</taxon>
    </lineage>
</organism>
<dbReference type="GO" id="GO:0016651">
    <property type="term" value="F:oxidoreductase activity, acting on NAD(P)H"/>
    <property type="evidence" value="ECO:0007669"/>
    <property type="project" value="TreeGrafter"/>
</dbReference>
<evidence type="ECO:0000259" key="3">
    <source>
        <dbReference type="SMART" id="SM00829"/>
    </source>
</evidence>
<dbReference type="Pfam" id="PF08240">
    <property type="entry name" value="ADH_N"/>
    <property type="match status" value="1"/>
</dbReference>
<dbReference type="InterPro" id="IPR013154">
    <property type="entry name" value="ADH-like_N"/>
</dbReference>
<dbReference type="InterPro" id="IPR020843">
    <property type="entry name" value="ER"/>
</dbReference>
<evidence type="ECO:0000313" key="5">
    <source>
        <dbReference type="Proteomes" id="UP001162131"/>
    </source>
</evidence>
<reference evidence="4" key="1">
    <citation type="submission" date="2021-09" db="EMBL/GenBank/DDBJ databases">
        <authorList>
            <consortium name="AG Swart"/>
            <person name="Singh M."/>
            <person name="Singh A."/>
            <person name="Seah K."/>
            <person name="Emmerich C."/>
        </authorList>
    </citation>
    <scope>NUCLEOTIDE SEQUENCE</scope>
    <source>
        <strain evidence="4">ATCC30299</strain>
    </source>
</reference>
<dbReference type="EMBL" id="CAJZBQ010000014">
    <property type="protein sequence ID" value="CAG9315532.1"/>
    <property type="molecule type" value="Genomic_DNA"/>
</dbReference>